<feature type="domain" description="DUF1731" evidence="3">
    <location>
        <begin position="246"/>
        <end position="292"/>
    </location>
</feature>
<dbReference type="Pfam" id="PF01370">
    <property type="entry name" value="Epimerase"/>
    <property type="match status" value="1"/>
</dbReference>
<dbReference type="Pfam" id="PF08338">
    <property type="entry name" value="DUF1731"/>
    <property type="match status" value="1"/>
</dbReference>
<gene>
    <name evidence="4" type="ORF">ACFO0G_17410</name>
</gene>
<dbReference type="RefSeq" id="WP_286403396.1">
    <property type="nucleotide sequence ID" value="NZ_JBHSDQ010000009.1"/>
</dbReference>
<dbReference type="EMBL" id="JBHSDQ010000009">
    <property type="protein sequence ID" value="MFC4397882.1"/>
    <property type="molecule type" value="Genomic_DNA"/>
</dbReference>
<dbReference type="Proteomes" id="UP001595778">
    <property type="component" value="Unassembled WGS sequence"/>
</dbReference>
<dbReference type="NCBIfam" id="TIGR01777">
    <property type="entry name" value="yfcH"/>
    <property type="match status" value="1"/>
</dbReference>
<sequence length="300" mass="31197">MHIVIAGASGLIGTSMSAAFRDAGHSVVALVRRPPAGAGEVRWDPAAGVLDPSALAGADAVVNLSGAGIGDRPWTRKRVEELFSSRLGPTRTLVQAMAQMDTPPATFISQSASGYYGDAGNTVLREDAPAGSSTLAQICVEWEQAALAAPAGVRVVLPRTGVVFSRSGGALGKLLPLLRLGLGGPFGNGHQFWPWVTLPDVCAAFLFLLDSPVSGPVNVTAPEQADVNTIVAALARALHRPAMLRVPAPVLRTVMPGLGEELLLHSQRMEPAVLASAGFRWQHGSLEDAARWVVAKDGSA</sequence>
<dbReference type="PANTHER" id="PTHR11092">
    <property type="entry name" value="SUGAR NUCLEOTIDE EPIMERASE RELATED"/>
    <property type="match status" value="1"/>
</dbReference>
<dbReference type="InterPro" id="IPR001509">
    <property type="entry name" value="Epimerase_deHydtase"/>
</dbReference>
<reference evidence="5" key="1">
    <citation type="journal article" date="2019" name="Int. J. Syst. Evol. Microbiol.">
        <title>The Global Catalogue of Microorganisms (GCM) 10K type strain sequencing project: providing services to taxonomists for standard genome sequencing and annotation.</title>
        <authorList>
            <consortium name="The Broad Institute Genomics Platform"/>
            <consortium name="The Broad Institute Genome Sequencing Center for Infectious Disease"/>
            <person name="Wu L."/>
            <person name="Ma J."/>
        </authorList>
    </citation>
    <scope>NUCLEOTIDE SEQUENCE [LARGE SCALE GENOMIC DNA]</scope>
    <source>
        <strain evidence="5">PJ61</strain>
    </source>
</reference>
<comment type="similarity">
    <text evidence="1">Belongs to the NAD(P)-dependent epimerase/dehydratase family. SDR39U1 subfamily.</text>
</comment>
<feature type="domain" description="NAD-dependent epimerase/dehydratase" evidence="2">
    <location>
        <begin position="3"/>
        <end position="217"/>
    </location>
</feature>
<proteinExistence type="inferred from homology"/>
<evidence type="ECO:0000313" key="4">
    <source>
        <dbReference type="EMBL" id="MFC4397882.1"/>
    </source>
</evidence>
<evidence type="ECO:0000256" key="1">
    <source>
        <dbReference type="ARBA" id="ARBA00009353"/>
    </source>
</evidence>
<evidence type="ECO:0000313" key="5">
    <source>
        <dbReference type="Proteomes" id="UP001595778"/>
    </source>
</evidence>
<name>A0ABV8WM99_9MICC</name>
<accession>A0ABV8WM99</accession>
<organism evidence="4 5">
    <name type="scientific">Arthrobacter sedimenti</name>
    <dbReference type="NCBI Taxonomy" id="2694931"/>
    <lineage>
        <taxon>Bacteria</taxon>
        <taxon>Bacillati</taxon>
        <taxon>Actinomycetota</taxon>
        <taxon>Actinomycetes</taxon>
        <taxon>Micrococcales</taxon>
        <taxon>Micrococcaceae</taxon>
        <taxon>Arthrobacter</taxon>
    </lineage>
</organism>
<dbReference type="PANTHER" id="PTHR11092:SF0">
    <property type="entry name" value="EPIMERASE FAMILY PROTEIN SDR39U1"/>
    <property type="match status" value="1"/>
</dbReference>
<evidence type="ECO:0000259" key="3">
    <source>
        <dbReference type="Pfam" id="PF08338"/>
    </source>
</evidence>
<dbReference type="SUPFAM" id="SSF51735">
    <property type="entry name" value="NAD(P)-binding Rossmann-fold domains"/>
    <property type="match status" value="1"/>
</dbReference>
<dbReference type="InterPro" id="IPR010099">
    <property type="entry name" value="SDR39U1"/>
</dbReference>
<comment type="caution">
    <text evidence="4">The sequence shown here is derived from an EMBL/GenBank/DDBJ whole genome shotgun (WGS) entry which is preliminary data.</text>
</comment>
<dbReference type="Gene3D" id="3.40.50.720">
    <property type="entry name" value="NAD(P)-binding Rossmann-like Domain"/>
    <property type="match status" value="1"/>
</dbReference>
<keyword evidence="5" id="KW-1185">Reference proteome</keyword>
<dbReference type="InterPro" id="IPR036291">
    <property type="entry name" value="NAD(P)-bd_dom_sf"/>
</dbReference>
<dbReference type="InterPro" id="IPR013549">
    <property type="entry name" value="DUF1731"/>
</dbReference>
<evidence type="ECO:0000259" key="2">
    <source>
        <dbReference type="Pfam" id="PF01370"/>
    </source>
</evidence>
<protein>
    <submittedName>
        <fullName evidence="4">TIGR01777 family oxidoreductase</fullName>
    </submittedName>
</protein>